<gene>
    <name evidence="11 13" type="primary">tmk</name>
    <name evidence="13" type="ORF">ENX77_06300</name>
</gene>
<keyword evidence="4 11" id="KW-0808">Transferase</keyword>
<evidence type="ECO:0000256" key="8">
    <source>
        <dbReference type="ARBA" id="ARBA00022840"/>
    </source>
</evidence>
<dbReference type="AlphaFoldDB" id="A0A7C3YP97"/>
<dbReference type="PANTHER" id="PTHR10344">
    <property type="entry name" value="THYMIDYLATE KINASE"/>
    <property type="match status" value="1"/>
</dbReference>
<evidence type="ECO:0000256" key="6">
    <source>
        <dbReference type="ARBA" id="ARBA00022741"/>
    </source>
</evidence>
<protein>
    <recommendedName>
        <fullName evidence="3 11">Probable thymidylate kinase</fullName>
        <ecNumber evidence="2 11">2.7.4.9</ecNumber>
    </recommendedName>
    <alternativeName>
        <fullName evidence="9 11">dTMP kinase</fullName>
    </alternativeName>
</protein>
<evidence type="ECO:0000256" key="5">
    <source>
        <dbReference type="ARBA" id="ARBA00022727"/>
    </source>
</evidence>
<organism evidence="13">
    <name type="scientific">Geoglobus ahangari</name>
    <dbReference type="NCBI Taxonomy" id="113653"/>
    <lineage>
        <taxon>Archaea</taxon>
        <taxon>Methanobacteriati</taxon>
        <taxon>Methanobacteriota</taxon>
        <taxon>Archaeoglobi</taxon>
        <taxon>Archaeoglobales</taxon>
        <taxon>Archaeoglobaceae</taxon>
        <taxon>Geoglobus</taxon>
    </lineage>
</organism>
<keyword evidence="5 11" id="KW-0545">Nucleotide biosynthesis</keyword>
<accession>A0A7C3YP97</accession>
<dbReference type="GO" id="GO:0005737">
    <property type="term" value="C:cytoplasm"/>
    <property type="evidence" value="ECO:0007669"/>
    <property type="project" value="TreeGrafter"/>
</dbReference>
<reference evidence="13" key="1">
    <citation type="journal article" date="2020" name="mSystems">
        <title>Genome- and Community-Level Interaction Insights into Carbon Utilization and Element Cycling Functions of Hydrothermarchaeota in Hydrothermal Sediment.</title>
        <authorList>
            <person name="Zhou Z."/>
            <person name="Liu Y."/>
            <person name="Xu W."/>
            <person name="Pan J."/>
            <person name="Luo Z.H."/>
            <person name="Li M."/>
        </authorList>
    </citation>
    <scope>NUCLEOTIDE SEQUENCE [LARGE SCALE GENOMIC DNA]</scope>
    <source>
        <strain evidence="13">SpSt-97</strain>
    </source>
</reference>
<evidence type="ECO:0000256" key="11">
    <source>
        <dbReference type="HAMAP-Rule" id="MF_00165"/>
    </source>
</evidence>
<dbReference type="Pfam" id="PF02223">
    <property type="entry name" value="Thymidylate_kin"/>
    <property type="match status" value="1"/>
</dbReference>
<evidence type="ECO:0000256" key="7">
    <source>
        <dbReference type="ARBA" id="ARBA00022777"/>
    </source>
</evidence>
<proteinExistence type="inferred from homology"/>
<dbReference type="EC" id="2.7.4.9" evidence="2 11"/>
<dbReference type="GO" id="GO:0006235">
    <property type="term" value="P:dTTP biosynthetic process"/>
    <property type="evidence" value="ECO:0007669"/>
    <property type="project" value="UniProtKB-UniRule"/>
</dbReference>
<name>A0A7C3YP97_9EURY</name>
<sequence length="211" mass="24612">MGFLIAVEGIDGAGKTTIAYYIRDILQKLGFKAEVLKEPSDSEYGKILKRWDRLDPQKELELFILDRKEDVARNILPRLEKCVTVIMDRYYYSSVAYQGALGIDPEKILRINEEFAPKPDLTILLDISPEIAVERIKKTRTLTKFEDIEYLRKVREIYLSLNSDEIRRVDASKSIEEVKEDCHILLLELLSSSSFWEFKLRWKFSNTIADN</sequence>
<dbReference type="InterPro" id="IPR018095">
    <property type="entry name" value="Thymidylate_kin_CS"/>
</dbReference>
<dbReference type="GO" id="GO:0005524">
    <property type="term" value="F:ATP binding"/>
    <property type="evidence" value="ECO:0007669"/>
    <property type="project" value="UniProtKB-UniRule"/>
</dbReference>
<dbReference type="InterPro" id="IPR027417">
    <property type="entry name" value="P-loop_NTPase"/>
</dbReference>
<dbReference type="HAMAP" id="MF_00165">
    <property type="entry name" value="Thymidylate_kinase"/>
    <property type="match status" value="1"/>
</dbReference>
<evidence type="ECO:0000313" key="13">
    <source>
        <dbReference type="EMBL" id="HGE66706.1"/>
    </source>
</evidence>
<evidence type="ECO:0000256" key="4">
    <source>
        <dbReference type="ARBA" id="ARBA00022679"/>
    </source>
</evidence>
<dbReference type="SUPFAM" id="SSF52540">
    <property type="entry name" value="P-loop containing nucleoside triphosphate hydrolases"/>
    <property type="match status" value="1"/>
</dbReference>
<dbReference type="EMBL" id="DTPI01000031">
    <property type="protein sequence ID" value="HGE66706.1"/>
    <property type="molecule type" value="Genomic_DNA"/>
</dbReference>
<dbReference type="InterPro" id="IPR018094">
    <property type="entry name" value="Thymidylate_kinase"/>
</dbReference>
<evidence type="ECO:0000256" key="3">
    <source>
        <dbReference type="ARBA" id="ARBA00013355"/>
    </source>
</evidence>
<dbReference type="CDD" id="cd01672">
    <property type="entry name" value="TMPK"/>
    <property type="match status" value="1"/>
</dbReference>
<evidence type="ECO:0000259" key="12">
    <source>
        <dbReference type="Pfam" id="PF02223"/>
    </source>
</evidence>
<evidence type="ECO:0000256" key="10">
    <source>
        <dbReference type="ARBA" id="ARBA00048743"/>
    </source>
</evidence>
<keyword evidence="8 11" id="KW-0067">ATP-binding</keyword>
<evidence type="ECO:0000256" key="2">
    <source>
        <dbReference type="ARBA" id="ARBA00012980"/>
    </source>
</evidence>
<keyword evidence="6 11" id="KW-0547">Nucleotide-binding</keyword>
<dbReference type="PROSITE" id="PS01331">
    <property type="entry name" value="THYMIDYLATE_KINASE"/>
    <property type="match status" value="1"/>
</dbReference>
<comment type="catalytic activity">
    <reaction evidence="10 11">
        <text>dTMP + ATP = dTDP + ADP</text>
        <dbReference type="Rhea" id="RHEA:13517"/>
        <dbReference type="ChEBI" id="CHEBI:30616"/>
        <dbReference type="ChEBI" id="CHEBI:58369"/>
        <dbReference type="ChEBI" id="CHEBI:63528"/>
        <dbReference type="ChEBI" id="CHEBI:456216"/>
        <dbReference type="EC" id="2.7.4.9"/>
    </reaction>
</comment>
<comment type="caution">
    <text evidence="13">The sequence shown here is derived from an EMBL/GenBank/DDBJ whole genome shotgun (WGS) entry which is preliminary data.</text>
</comment>
<dbReference type="GO" id="GO:0004798">
    <property type="term" value="F:dTMP kinase activity"/>
    <property type="evidence" value="ECO:0007669"/>
    <property type="project" value="UniProtKB-UniRule"/>
</dbReference>
<comment type="similarity">
    <text evidence="1 11">Belongs to the thymidylate kinase family.</text>
</comment>
<dbReference type="PANTHER" id="PTHR10344:SF4">
    <property type="entry name" value="UMP-CMP KINASE 2, MITOCHONDRIAL"/>
    <property type="match status" value="1"/>
</dbReference>
<feature type="binding site" evidence="11">
    <location>
        <begin position="9"/>
        <end position="16"/>
    </location>
    <ligand>
        <name>ATP</name>
        <dbReference type="ChEBI" id="CHEBI:30616"/>
    </ligand>
</feature>
<dbReference type="GO" id="GO:0006233">
    <property type="term" value="P:dTDP biosynthetic process"/>
    <property type="evidence" value="ECO:0007669"/>
    <property type="project" value="InterPro"/>
</dbReference>
<dbReference type="GO" id="GO:0006227">
    <property type="term" value="P:dUDP biosynthetic process"/>
    <property type="evidence" value="ECO:0007669"/>
    <property type="project" value="TreeGrafter"/>
</dbReference>
<feature type="domain" description="Thymidylate kinase-like" evidence="12">
    <location>
        <begin position="7"/>
        <end position="181"/>
    </location>
</feature>
<dbReference type="InterPro" id="IPR039430">
    <property type="entry name" value="Thymidylate_kin-like_dom"/>
</dbReference>
<evidence type="ECO:0000256" key="1">
    <source>
        <dbReference type="ARBA" id="ARBA00009776"/>
    </source>
</evidence>
<evidence type="ECO:0000256" key="9">
    <source>
        <dbReference type="ARBA" id="ARBA00029962"/>
    </source>
</evidence>
<keyword evidence="7 11" id="KW-0418">Kinase</keyword>
<dbReference type="NCBIfam" id="TIGR00041">
    <property type="entry name" value="DTMP_kinase"/>
    <property type="match status" value="1"/>
</dbReference>
<dbReference type="Gene3D" id="3.40.50.300">
    <property type="entry name" value="P-loop containing nucleotide triphosphate hydrolases"/>
    <property type="match status" value="1"/>
</dbReference>